<evidence type="ECO:0000256" key="1">
    <source>
        <dbReference type="SAM" id="MobiDB-lite"/>
    </source>
</evidence>
<reference evidence="3" key="2">
    <citation type="journal article" date="2023" name="IMA Fungus">
        <title>Comparative genomic study of the Penicillium genus elucidates a diverse pangenome and 15 lateral gene transfer events.</title>
        <authorList>
            <person name="Petersen C."/>
            <person name="Sorensen T."/>
            <person name="Nielsen M.R."/>
            <person name="Sondergaard T.E."/>
            <person name="Sorensen J.L."/>
            <person name="Fitzpatrick D.A."/>
            <person name="Frisvad J.C."/>
            <person name="Nielsen K.L."/>
        </authorList>
    </citation>
    <scope>NUCLEOTIDE SEQUENCE</scope>
    <source>
        <strain evidence="3">IBT 21917</strain>
    </source>
</reference>
<keyword evidence="4" id="KW-1185">Reference proteome</keyword>
<feature type="chain" id="PRO_5040736755" evidence="2">
    <location>
        <begin position="23"/>
        <end position="374"/>
    </location>
</feature>
<protein>
    <submittedName>
        <fullName evidence="3">Uncharacterized protein</fullName>
    </submittedName>
</protein>
<evidence type="ECO:0000256" key="2">
    <source>
        <dbReference type="SAM" id="SignalP"/>
    </source>
</evidence>
<sequence length="374" mass="42707">MATRGLRFLLCWLCLFSISASALLPRADNDPPLTVDDIINQACAEIDQDCRQAQFDQFCENIGWDWTPWQEAYQRQQQQPQVPPDQAQRATEFNTAFQESHDACQSSNQGRESSRALEEATENFEIVCNQRRPNEPSPYEFSATHLDSFSIPLTNPDGSWKREPASARTPRREATLRNLMKDCLSVVWTTNGPFAYSIPGDSMRTLSQPSNRYGNMHEDQVLEAFTKKYEQEAGTGNLRGARGQEFTVYADFMDMKNRRWEFLVEYALEARALDNSELKYVGFSDVKEKLGMRWSVVSGTNLRCDPLEDAEKTICRLGDVDGDGWIAVYHRNDRGEMHFQLKSVAEYNKVGTIADLDHGDWTQLGDAKNVWPNN</sequence>
<dbReference type="Proteomes" id="UP001146351">
    <property type="component" value="Unassembled WGS sequence"/>
</dbReference>
<feature type="compositionally biased region" description="Polar residues" evidence="1">
    <location>
        <begin position="98"/>
        <end position="111"/>
    </location>
</feature>
<dbReference type="AlphaFoldDB" id="A0A9W9HSX3"/>
<feature type="signal peptide" evidence="2">
    <location>
        <begin position="1"/>
        <end position="22"/>
    </location>
</feature>
<accession>A0A9W9HSX3</accession>
<dbReference type="EMBL" id="JAPQKO010000006">
    <property type="protein sequence ID" value="KAJ5156886.1"/>
    <property type="molecule type" value="Genomic_DNA"/>
</dbReference>
<feature type="region of interest" description="Disordered" evidence="1">
    <location>
        <begin position="98"/>
        <end position="118"/>
    </location>
</feature>
<name>A0A9W9HSX3_9EURO</name>
<reference evidence="3" key="1">
    <citation type="submission" date="2022-11" db="EMBL/GenBank/DDBJ databases">
        <authorList>
            <person name="Petersen C."/>
        </authorList>
    </citation>
    <scope>NUCLEOTIDE SEQUENCE</scope>
    <source>
        <strain evidence="3">IBT 21917</strain>
    </source>
</reference>
<organism evidence="3 4">
    <name type="scientific">Penicillium capsulatum</name>
    <dbReference type="NCBI Taxonomy" id="69766"/>
    <lineage>
        <taxon>Eukaryota</taxon>
        <taxon>Fungi</taxon>
        <taxon>Dikarya</taxon>
        <taxon>Ascomycota</taxon>
        <taxon>Pezizomycotina</taxon>
        <taxon>Eurotiomycetes</taxon>
        <taxon>Eurotiomycetidae</taxon>
        <taxon>Eurotiales</taxon>
        <taxon>Aspergillaceae</taxon>
        <taxon>Penicillium</taxon>
    </lineage>
</organism>
<proteinExistence type="predicted"/>
<evidence type="ECO:0000313" key="3">
    <source>
        <dbReference type="EMBL" id="KAJ5156886.1"/>
    </source>
</evidence>
<comment type="caution">
    <text evidence="3">The sequence shown here is derived from an EMBL/GenBank/DDBJ whole genome shotgun (WGS) entry which is preliminary data.</text>
</comment>
<keyword evidence="2" id="KW-0732">Signal</keyword>
<gene>
    <name evidence="3" type="ORF">N7492_009689</name>
</gene>
<evidence type="ECO:0000313" key="4">
    <source>
        <dbReference type="Proteomes" id="UP001146351"/>
    </source>
</evidence>